<dbReference type="EMBL" id="DF974087">
    <property type="protein sequence ID" value="GAU44930.1"/>
    <property type="molecule type" value="Genomic_DNA"/>
</dbReference>
<proteinExistence type="predicted"/>
<gene>
    <name evidence="1" type="ORF">TSUD_91330</name>
</gene>
<dbReference type="Proteomes" id="UP000242715">
    <property type="component" value="Unassembled WGS sequence"/>
</dbReference>
<dbReference type="AlphaFoldDB" id="A0A2Z6P6V4"/>
<evidence type="ECO:0000313" key="1">
    <source>
        <dbReference type="EMBL" id="GAU44930.1"/>
    </source>
</evidence>
<protein>
    <submittedName>
        <fullName evidence="1">Uncharacterized protein</fullName>
    </submittedName>
</protein>
<sequence>MPPAFILIQDLTAAVHRGFGRQLPYHQVTNFLNLPALGEPYGGWKERRPHLLVDGVSESNLSRTTSGSNFTTSESNLEVGVSFRFGVVNEVTLSS</sequence>
<name>A0A2Z6P6V4_TRISU</name>
<evidence type="ECO:0000313" key="2">
    <source>
        <dbReference type="Proteomes" id="UP000242715"/>
    </source>
</evidence>
<accession>A0A2Z6P6V4</accession>
<keyword evidence="2" id="KW-1185">Reference proteome</keyword>
<reference evidence="2" key="1">
    <citation type="journal article" date="2017" name="Front. Plant Sci.">
        <title>Climate Clever Clovers: New Paradigm to Reduce the Environmental Footprint of Ruminants by Breeding Low Methanogenic Forages Utilizing Haplotype Variation.</title>
        <authorList>
            <person name="Kaur P."/>
            <person name="Appels R."/>
            <person name="Bayer P.E."/>
            <person name="Keeble-Gagnere G."/>
            <person name="Wang J."/>
            <person name="Hirakawa H."/>
            <person name="Shirasawa K."/>
            <person name="Vercoe P."/>
            <person name="Stefanova K."/>
            <person name="Durmic Z."/>
            <person name="Nichols P."/>
            <person name="Revell C."/>
            <person name="Isobe S.N."/>
            <person name="Edwards D."/>
            <person name="Erskine W."/>
        </authorList>
    </citation>
    <scope>NUCLEOTIDE SEQUENCE [LARGE SCALE GENOMIC DNA]</scope>
    <source>
        <strain evidence="2">cv. Daliak</strain>
    </source>
</reference>
<dbReference type="OrthoDB" id="1922339at2759"/>
<organism evidence="1 2">
    <name type="scientific">Trifolium subterraneum</name>
    <name type="common">Subterranean clover</name>
    <dbReference type="NCBI Taxonomy" id="3900"/>
    <lineage>
        <taxon>Eukaryota</taxon>
        <taxon>Viridiplantae</taxon>
        <taxon>Streptophyta</taxon>
        <taxon>Embryophyta</taxon>
        <taxon>Tracheophyta</taxon>
        <taxon>Spermatophyta</taxon>
        <taxon>Magnoliopsida</taxon>
        <taxon>eudicotyledons</taxon>
        <taxon>Gunneridae</taxon>
        <taxon>Pentapetalae</taxon>
        <taxon>rosids</taxon>
        <taxon>fabids</taxon>
        <taxon>Fabales</taxon>
        <taxon>Fabaceae</taxon>
        <taxon>Papilionoideae</taxon>
        <taxon>50 kb inversion clade</taxon>
        <taxon>NPAAA clade</taxon>
        <taxon>Hologalegina</taxon>
        <taxon>IRL clade</taxon>
        <taxon>Trifolieae</taxon>
        <taxon>Trifolium</taxon>
    </lineage>
</organism>